<accession>A0A1A8HUZ1</accession>
<protein>
    <submittedName>
        <fullName evidence="1">Uncharacterized protein</fullName>
    </submittedName>
</protein>
<evidence type="ECO:0000313" key="1">
    <source>
        <dbReference type="EMBL" id="SBQ87348.1"/>
    </source>
</evidence>
<organism evidence="1">
    <name type="scientific">Nothobranchius kuhntae</name>
    <name type="common">Beira killifish</name>
    <dbReference type="NCBI Taxonomy" id="321403"/>
    <lineage>
        <taxon>Eukaryota</taxon>
        <taxon>Metazoa</taxon>
        <taxon>Chordata</taxon>
        <taxon>Craniata</taxon>
        <taxon>Vertebrata</taxon>
        <taxon>Euteleostomi</taxon>
        <taxon>Actinopterygii</taxon>
        <taxon>Neopterygii</taxon>
        <taxon>Teleostei</taxon>
        <taxon>Neoteleostei</taxon>
        <taxon>Acanthomorphata</taxon>
        <taxon>Ovalentaria</taxon>
        <taxon>Atherinomorphae</taxon>
        <taxon>Cyprinodontiformes</taxon>
        <taxon>Nothobranchiidae</taxon>
        <taxon>Nothobranchius</taxon>
    </lineage>
</organism>
<sequence length="49" mass="5401">SPVSSLSSINCVEKAAAAAANQTRRRDLTQVWSIRTHGACSRTTKQKWQ</sequence>
<proteinExistence type="predicted"/>
<gene>
    <name evidence="1" type="primary">Nfu_g_1_010248</name>
</gene>
<feature type="non-terminal residue" evidence="1">
    <location>
        <position position="1"/>
    </location>
</feature>
<dbReference type="AlphaFoldDB" id="A0A1A8HUZ1"/>
<dbReference type="EMBL" id="HAED01001503">
    <property type="protein sequence ID" value="SBQ87348.1"/>
    <property type="molecule type" value="Transcribed_RNA"/>
</dbReference>
<reference evidence="1" key="2">
    <citation type="submission" date="2016-06" db="EMBL/GenBank/DDBJ databases">
        <title>The genome of a short-lived fish provides insights into sex chromosome evolution and the genetic control of aging.</title>
        <authorList>
            <person name="Reichwald K."/>
            <person name="Felder M."/>
            <person name="Petzold A."/>
            <person name="Koch P."/>
            <person name="Groth M."/>
            <person name="Platzer M."/>
        </authorList>
    </citation>
    <scope>NUCLEOTIDE SEQUENCE</scope>
    <source>
        <tissue evidence="1">Brain</tissue>
    </source>
</reference>
<name>A0A1A8HUZ1_NOTKU</name>
<reference evidence="1" key="1">
    <citation type="submission" date="2016-05" db="EMBL/GenBank/DDBJ databases">
        <authorList>
            <person name="Lavstsen T."/>
            <person name="Jespersen J.S."/>
        </authorList>
    </citation>
    <scope>NUCLEOTIDE SEQUENCE</scope>
    <source>
        <tissue evidence="1">Brain</tissue>
    </source>
</reference>